<sequence>MDAFMYGQEPLYSSETAASTVNELVGSVAAVTFSTKEDVEMVPHEQKAAKETLDSDDTNSGLHPRKTSHYHKIMNRVKHMSLKKTRRNAVVYFKESEVPSTTAQPSFIVTPPPLQRSQSVPANSARICLPRLSLPASLSFGMVNEVDKGCLLSSLRFETLNEVDEVDEEDEDSQQPVAI</sequence>
<reference evidence="4" key="1">
    <citation type="submission" date="2017-02" db="UniProtKB">
        <authorList>
            <consortium name="WormBaseParasite"/>
        </authorList>
    </citation>
    <scope>IDENTIFICATION</scope>
</reference>
<organism evidence="4">
    <name type="scientific">Anisakis simplex</name>
    <name type="common">Herring worm</name>
    <dbReference type="NCBI Taxonomy" id="6269"/>
    <lineage>
        <taxon>Eukaryota</taxon>
        <taxon>Metazoa</taxon>
        <taxon>Ecdysozoa</taxon>
        <taxon>Nematoda</taxon>
        <taxon>Chromadorea</taxon>
        <taxon>Rhabditida</taxon>
        <taxon>Spirurina</taxon>
        <taxon>Ascaridomorpha</taxon>
        <taxon>Ascaridoidea</taxon>
        <taxon>Anisakidae</taxon>
        <taxon>Anisakis</taxon>
        <taxon>Anisakis simplex complex</taxon>
    </lineage>
</organism>
<protein>
    <submittedName>
        <fullName evidence="2 4">Uncharacterized protein</fullName>
    </submittedName>
</protein>
<gene>
    <name evidence="2" type="ORF">ASIM_LOCUS17971</name>
</gene>
<evidence type="ECO:0000313" key="3">
    <source>
        <dbReference type="Proteomes" id="UP000267096"/>
    </source>
</evidence>
<dbReference type="Proteomes" id="UP000267096">
    <property type="component" value="Unassembled WGS sequence"/>
</dbReference>
<name>A0A0M3KC73_ANISI</name>
<evidence type="ECO:0000313" key="4">
    <source>
        <dbReference type="WBParaSite" id="ASIM_0001857201-mRNA-1"/>
    </source>
</evidence>
<reference evidence="2 3" key="2">
    <citation type="submission" date="2018-11" db="EMBL/GenBank/DDBJ databases">
        <authorList>
            <consortium name="Pathogen Informatics"/>
        </authorList>
    </citation>
    <scope>NUCLEOTIDE SEQUENCE [LARGE SCALE GENOMIC DNA]</scope>
</reference>
<accession>A0A0M3KC73</accession>
<dbReference type="WBParaSite" id="ASIM_0001857201-mRNA-1">
    <property type="protein sequence ID" value="ASIM_0001857201-mRNA-1"/>
    <property type="gene ID" value="ASIM_0001857201"/>
</dbReference>
<evidence type="ECO:0000313" key="2">
    <source>
        <dbReference type="EMBL" id="VDK62384.1"/>
    </source>
</evidence>
<feature type="region of interest" description="Disordered" evidence="1">
    <location>
        <begin position="40"/>
        <end position="66"/>
    </location>
</feature>
<keyword evidence="3" id="KW-1185">Reference proteome</keyword>
<dbReference type="EMBL" id="UYRR01034824">
    <property type="protein sequence ID" value="VDK62384.1"/>
    <property type="molecule type" value="Genomic_DNA"/>
</dbReference>
<feature type="compositionally biased region" description="Basic and acidic residues" evidence="1">
    <location>
        <begin position="40"/>
        <end position="53"/>
    </location>
</feature>
<dbReference type="AlphaFoldDB" id="A0A0M3KC73"/>
<proteinExistence type="predicted"/>
<evidence type="ECO:0000256" key="1">
    <source>
        <dbReference type="SAM" id="MobiDB-lite"/>
    </source>
</evidence>